<accession>A0A2D3W944</accession>
<sequence>MSPTKTAFFSLSLALLTGIVFSGCASKNITIIGEKRVDIVMHKSIQEGSLLKVVAELENDDFDEVEGFVYQIEWYDMNG</sequence>
<gene>
    <name evidence="1" type="ORF">CFH83_09020</name>
</gene>
<protein>
    <recommendedName>
        <fullName evidence="3">DUF1425 domain-containing protein</fullName>
    </recommendedName>
</protein>
<feature type="non-terminal residue" evidence="1">
    <location>
        <position position="79"/>
    </location>
</feature>
<organism evidence="1 2">
    <name type="scientific">Sulfuricurvum kujiense</name>
    <dbReference type="NCBI Taxonomy" id="148813"/>
    <lineage>
        <taxon>Bacteria</taxon>
        <taxon>Pseudomonadati</taxon>
        <taxon>Campylobacterota</taxon>
        <taxon>Epsilonproteobacteria</taxon>
        <taxon>Campylobacterales</taxon>
        <taxon>Sulfurimonadaceae</taxon>
        <taxon>Sulfuricurvum</taxon>
    </lineage>
</organism>
<evidence type="ECO:0000313" key="1">
    <source>
        <dbReference type="EMBL" id="DAB37852.1"/>
    </source>
</evidence>
<dbReference type="Proteomes" id="UP000228859">
    <property type="component" value="Unassembled WGS sequence"/>
</dbReference>
<evidence type="ECO:0008006" key="3">
    <source>
        <dbReference type="Google" id="ProtNLM"/>
    </source>
</evidence>
<comment type="caution">
    <text evidence="1">The sequence shown here is derived from an EMBL/GenBank/DDBJ whole genome shotgun (WGS) entry which is preliminary data.</text>
</comment>
<dbReference type="AlphaFoldDB" id="A0A2D3W944"/>
<name>A0A2D3W944_9BACT</name>
<proteinExistence type="predicted"/>
<reference evidence="1 2" key="1">
    <citation type="journal article" date="2017" name="Front. Microbiol.">
        <title>Comparative Genomic Analysis of the Class Epsilonproteobacteria and Proposed Reclassification to Epsilonbacteraeota (phyl. nov.).</title>
        <authorList>
            <person name="Waite D.W."/>
            <person name="Vanwonterghem I."/>
            <person name="Rinke C."/>
            <person name="Parks D.H."/>
            <person name="Zhang Y."/>
            <person name="Takai K."/>
            <person name="Sievert S.M."/>
            <person name="Simon J."/>
            <person name="Campbell B.J."/>
            <person name="Hanson T.E."/>
            <person name="Woyke T."/>
            <person name="Klotz M.G."/>
            <person name="Hugenholtz P."/>
        </authorList>
    </citation>
    <scope>NUCLEOTIDE SEQUENCE [LARGE SCALE GENOMIC DNA]</scope>
    <source>
        <strain evidence="1">UBA12443</strain>
    </source>
</reference>
<dbReference type="PROSITE" id="PS51257">
    <property type="entry name" value="PROKAR_LIPOPROTEIN"/>
    <property type="match status" value="1"/>
</dbReference>
<dbReference type="RefSeq" id="WP_294895144.1">
    <property type="nucleotide sequence ID" value="NZ_DLUI01000128.1"/>
</dbReference>
<dbReference type="EMBL" id="DLUI01000128">
    <property type="protein sequence ID" value="DAB37852.1"/>
    <property type="molecule type" value="Genomic_DNA"/>
</dbReference>
<evidence type="ECO:0000313" key="2">
    <source>
        <dbReference type="Proteomes" id="UP000228859"/>
    </source>
</evidence>